<dbReference type="InterPro" id="IPR023214">
    <property type="entry name" value="HAD_sf"/>
</dbReference>
<proteinExistence type="predicted"/>
<dbReference type="EMBL" id="QIBX01000021">
    <property type="protein sequence ID" value="RNL37992.1"/>
    <property type="molecule type" value="Genomic_DNA"/>
</dbReference>
<dbReference type="SUPFAM" id="SSF56784">
    <property type="entry name" value="HAD-like"/>
    <property type="match status" value="1"/>
</dbReference>
<evidence type="ECO:0000313" key="1">
    <source>
        <dbReference type="EMBL" id="RNL37992.1"/>
    </source>
</evidence>
<sequence>MRKRYFFFDIDGTLAAGPVDGRYVPESTKYALAELRRAGHGVAICTGRAHAMARPYMEQLGLADMVCDGGNGIVIDGSLVALEPLDRDACIRVLEECDRKGMLWGVSITDTQERLTRDARFADAVHDTYMNTTVDPTLDFHDLPLFYKLFIPCTVEEESRLASLANVPTARFSPYVLFVEPVDKGRGVKRMMEHYGASLSDAVVFGDGMNDLSMFLPDWTCIAMGNARPQLKERANYVTADVDKDGILLACRHFGWID</sequence>
<dbReference type="AlphaFoldDB" id="A0A3N0ASY9"/>
<dbReference type="Gene3D" id="3.30.1240.10">
    <property type="match status" value="1"/>
</dbReference>
<dbReference type="Proteomes" id="UP000269591">
    <property type="component" value="Unassembled WGS sequence"/>
</dbReference>
<dbReference type="Pfam" id="PF08282">
    <property type="entry name" value="Hydrolase_3"/>
    <property type="match status" value="1"/>
</dbReference>
<dbReference type="RefSeq" id="WP_123209571.1">
    <property type="nucleotide sequence ID" value="NZ_JBHTHO010000019.1"/>
</dbReference>
<dbReference type="Gene3D" id="3.40.50.1000">
    <property type="entry name" value="HAD superfamily/HAD-like"/>
    <property type="match status" value="1"/>
</dbReference>
<keyword evidence="2" id="KW-1185">Reference proteome</keyword>
<protein>
    <submittedName>
        <fullName evidence="1">Hydrolase</fullName>
    </submittedName>
</protein>
<dbReference type="GO" id="GO:0016791">
    <property type="term" value="F:phosphatase activity"/>
    <property type="evidence" value="ECO:0007669"/>
    <property type="project" value="TreeGrafter"/>
</dbReference>
<name>A0A3N0ASY9_9ACTN</name>
<gene>
    <name evidence="1" type="ORF">DMP06_09890</name>
</gene>
<dbReference type="GO" id="GO:0000287">
    <property type="term" value="F:magnesium ion binding"/>
    <property type="evidence" value="ECO:0007669"/>
    <property type="project" value="TreeGrafter"/>
</dbReference>
<reference evidence="2" key="1">
    <citation type="submission" date="2018-05" db="EMBL/GenBank/DDBJ databases">
        <title>Genome Sequencing of selected type strains of the family Eggerthellaceae.</title>
        <authorList>
            <person name="Danylec N."/>
            <person name="Stoll D.A."/>
            <person name="Doetsch A."/>
            <person name="Huch M."/>
        </authorList>
    </citation>
    <scope>NUCLEOTIDE SEQUENCE [LARGE SCALE GENOMIC DNA]</scope>
    <source>
        <strain evidence="2">DSM 24851</strain>
    </source>
</reference>
<dbReference type="OrthoDB" id="3180855at2"/>
<comment type="caution">
    <text evidence="1">The sequence shown here is derived from an EMBL/GenBank/DDBJ whole genome shotgun (WGS) entry which is preliminary data.</text>
</comment>
<dbReference type="GO" id="GO:0005829">
    <property type="term" value="C:cytosol"/>
    <property type="evidence" value="ECO:0007669"/>
    <property type="project" value="TreeGrafter"/>
</dbReference>
<dbReference type="PANTHER" id="PTHR10000:SF25">
    <property type="entry name" value="PHOSPHATASE YKRA-RELATED"/>
    <property type="match status" value="1"/>
</dbReference>
<dbReference type="InterPro" id="IPR036412">
    <property type="entry name" value="HAD-like_sf"/>
</dbReference>
<organism evidence="1 2">
    <name type="scientific">Slackia equolifaciens</name>
    <dbReference type="NCBI Taxonomy" id="498718"/>
    <lineage>
        <taxon>Bacteria</taxon>
        <taxon>Bacillati</taxon>
        <taxon>Actinomycetota</taxon>
        <taxon>Coriobacteriia</taxon>
        <taxon>Eggerthellales</taxon>
        <taxon>Eggerthellaceae</taxon>
        <taxon>Slackia</taxon>
    </lineage>
</organism>
<dbReference type="PANTHER" id="PTHR10000">
    <property type="entry name" value="PHOSPHOSERINE PHOSPHATASE"/>
    <property type="match status" value="1"/>
</dbReference>
<accession>A0A3N0ASY9</accession>
<evidence type="ECO:0000313" key="2">
    <source>
        <dbReference type="Proteomes" id="UP000269591"/>
    </source>
</evidence>
<keyword evidence="1" id="KW-0378">Hydrolase</keyword>